<dbReference type="OrthoDB" id="2888120at2"/>
<dbReference type="EMBL" id="QNRI01000013">
    <property type="protein sequence ID" value="RBO93168.1"/>
    <property type="molecule type" value="Genomic_DNA"/>
</dbReference>
<sequence>MGLSYRFYFTCAFIALVIIVLLQVFNLPSYIDYILLIGYILFGVVGYINKFPSGVGSSVVMSLGTMVSLYLIGFIAKIDVIMFKISPTNVEISFLPIVIGVIIAFMSDGIIKYKSQQGANNSTID</sequence>
<feature type="transmembrane region" description="Helical" evidence="1">
    <location>
        <begin position="7"/>
        <end position="24"/>
    </location>
</feature>
<comment type="caution">
    <text evidence="2">The sequence shown here is derived from an EMBL/GenBank/DDBJ whole genome shotgun (WGS) entry which is preliminary data.</text>
</comment>
<reference evidence="2 3" key="1">
    <citation type="submission" date="2018-06" db="EMBL/GenBank/DDBJ databases">
        <title>Genomic Encyclopedia of Type Strains, Phase IV (KMG-IV): sequencing the most valuable type-strain genomes for metagenomic binning, comparative biology and taxonomic classification.</title>
        <authorList>
            <person name="Goeker M."/>
        </authorList>
    </citation>
    <scope>NUCLEOTIDE SEQUENCE [LARGE SCALE GENOMIC DNA]</scope>
    <source>
        <strain evidence="2 3">DSM 15140</strain>
    </source>
</reference>
<keyword evidence="1" id="KW-1133">Transmembrane helix</keyword>
<evidence type="ECO:0000313" key="3">
    <source>
        <dbReference type="Proteomes" id="UP000252254"/>
    </source>
</evidence>
<proteinExistence type="predicted"/>
<evidence type="ECO:0000256" key="1">
    <source>
        <dbReference type="SAM" id="Phobius"/>
    </source>
</evidence>
<dbReference type="Proteomes" id="UP000252254">
    <property type="component" value="Unassembled WGS sequence"/>
</dbReference>
<keyword evidence="1" id="KW-0812">Transmembrane</keyword>
<gene>
    <name evidence="2" type="ORF">DES48_11334</name>
</gene>
<evidence type="ECO:0000313" key="2">
    <source>
        <dbReference type="EMBL" id="RBO93168.1"/>
    </source>
</evidence>
<organism evidence="2 3">
    <name type="scientific">Paraliobacillus ryukyuensis</name>
    <dbReference type="NCBI Taxonomy" id="200904"/>
    <lineage>
        <taxon>Bacteria</taxon>
        <taxon>Bacillati</taxon>
        <taxon>Bacillota</taxon>
        <taxon>Bacilli</taxon>
        <taxon>Bacillales</taxon>
        <taxon>Bacillaceae</taxon>
        <taxon>Paraliobacillus</taxon>
    </lineage>
</organism>
<accession>A0A366DVD7</accession>
<keyword evidence="3" id="KW-1185">Reference proteome</keyword>
<feature type="transmembrane region" description="Helical" evidence="1">
    <location>
        <begin position="60"/>
        <end position="80"/>
    </location>
</feature>
<dbReference type="AlphaFoldDB" id="A0A366DVD7"/>
<name>A0A366DVD7_9BACI</name>
<feature type="transmembrane region" description="Helical" evidence="1">
    <location>
        <begin position="92"/>
        <end position="111"/>
    </location>
</feature>
<dbReference type="RefSeq" id="WP_113870011.1">
    <property type="nucleotide sequence ID" value="NZ_BAABQN010000006.1"/>
</dbReference>
<keyword evidence="1" id="KW-0472">Membrane</keyword>
<feature type="transmembrane region" description="Helical" evidence="1">
    <location>
        <begin position="30"/>
        <end position="48"/>
    </location>
</feature>
<protein>
    <submittedName>
        <fullName evidence="2">Uncharacterized protein</fullName>
    </submittedName>
</protein>